<evidence type="ECO:0000259" key="16">
    <source>
        <dbReference type="Pfam" id="PF10385"/>
    </source>
</evidence>
<dbReference type="PROSITE" id="PS01166">
    <property type="entry name" value="RNA_POL_BETA"/>
    <property type="match status" value="1"/>
</dbReference>
<dbReference type="GO" id="GO:0006351">
    <property type="term" value="P:DNA-templated transcription"/>
    <property type="evidence" value="ECO:0007669"/>
    <property type="project" value="UniProtKB-UniRule"/>
</dbReference>
<keyword evidence="4 7" id="KW-0548">Nucleotidyltransferase</keyword>
<dbReference type="InterPro" id="IPR007645">
    <property type="entry name" value="RNA_pol_Rpb2_3"/>
</dbReference>
<evidence type="ECO:0000256" key="3">
    <source>
        <dbReference type="ARBA" id="ARBA00022679"/>
    </source>
</evidence>
<feature type="domain" description="RNA polymerase Rpb2" evidence="12">
    <location>
        <begin position="1102"/>
        <end position="1177"/>
    </location>
</feature>
<evidence type="ECO:0000256" key="4">
    <source>
        <dbReference type="ARBA" id="ARBA00022695"/>
    </source>
</evidence>
<dbReference type="GO" id="GO:0003899">
    <property type="term" value="F:DNA-directed RNA polymerase activity"/>
    <property type="evidence" value="ECO:0007669"/>
    <property type="project" value="UniProtKB-UniRule"/>
</dbReference>
<dbReference type="Gene3D" id="3.90.1100.10">
    <property type="match status" value="2"/>
</dbReference>
<feature type="domain" description="RNA polymerase beta subunit protrusion" evidence="14">
    <location>
        <begin position="30"/>
        <end position="486"/>
    </location>
</feature>
<dbReference type="GO" id="GO:0032549">
    <property type="term" value="F:ribonucleoside binding"/>
    <property type="evidence" value="ECO:0007669"/>
    <property type="project" value="InterPro"/>
</dbReference>
<dbReference type="InterPro" id="IPR010243">
    <property type="entry name" value="RNA_pol_bsu_bac"/>
</dbReference>
<feature type="domain" description="RNA polymerase Rpb2" evidence="13">
    <location>
        <begin position="142"/>
        <end position="283"/>
    </location>
</feature>
<dbReference type="InterPro" id="IPR007644">
    <property type="entry name" value="RNA_pol_bsu_protrusion"/>
</dbReference>
<comment type="catalytic activity">
    <reaction evidence="6 7 9">
        <text>RNA(n) + a ribonucleoside 5'-triphosphate = RNA(n+1) + diphosphate</text>
        <dbReference type="Rhea" id="RHEA:21248"/>
        <dbReference type="Rhea" id="RHEA-COMP:14527"/>
        <dbReference type="Rhea" id="RHEA-COMP:17342"/>
        <dbReference type="ChEBI" id="CHEBI:33019"/>
        <dbReference type="ChEBI" id="CHEBI:61557"/>
        <dbReference type="ChEBI" id="CHEBI:140395"/>
        <dbReference type="EC" id="2.7.7.6"/>
    </reaction>
</comment>
<dbReference type="Pfam" id="PF10385">
    <property type="entry name" value="RNA_pol_Rpb2_45"/>
    <property type="match status" value="1"/>
</dbReference>
<dbReference type="Gene3D" id="2.30.150.10">
    <property type="entry name" value="DNA-directed RNA polymerase, beta subunit, external 1 domain"/>
    <property type="match status" value="1"/>
</dbReference>
<dbReference type="Pfam" id="PF04560">
    <property type="entry name" value="RNA_pol_Rpb2_7"/>
    <property type="match status" value="1"/>
</dbReference>
<evidence type="ECO:0000256" key="9">
    <source>
        <dbReference type="RuleBase" id="RU363031"/>
    </source>
</evidence>
<dbReference type="Gene3D" id="2.40.270.10">
    <property type="entry name" value="DNA-directed RNA polymerase, subunit 2, domain 6"/>
    <property type="match status" value="2"/>
</dbReference>
<keyword evidence="3 7" id="KW-0808">Transferase</keyword>
<comment type="subunit">
    <text evidence="7 9">The RNAP catalytic core consists of 2 alpha, 1 beta, 1 beta' and 1 omega subunit. When a sigma factor is associated with the core the holoenzyme is formed, which can initiate transcription.</text>
</comment>
<evidence type="ECO:0000256" key="6">
    <source>
        <dbReference type="ARBA" id="ARBA00048552"/>
    </source>
</evidence>
<dbReference type="InterPro" id="IPR037033">
    <property type="entry name" value="DNA-dir_RNAP_su2_hyb_sf"/>
</dbReference>
<evidence type="ECO:0000256" key="10">
    <source>
        <dbReference type="SAM" id="MobiDB-lite"/>
    </source>
</evidence>
<dbReference type="InterPro" id="IPR007120">
    <property type="entry name" value="DNA-dir_RNAP_su2_dom"/>
</dbReference>
<dbReference type="InterPro" id="IPR037034">
    <property type="entry name" value="RNA_pol_Rpb2_2_sf"/>
</dbReference>
<dbReference type="NCBIfam" id="NF001616">
    <property type="entry name" value="PRK00405.1"/>
    <property type="match status" value="1"/>
</dbReference>
<feature type="domain" description="DNA-directed RNA polymerase subunit 2 hybrid-binding" evidence="11">
    <location>
        <begin position="715"/>
        <end position="1100"/>
    </location>
</feature>
<evidence type="ECO:0000259" key="12">
    <source>
        <dbReference type="Pfam" id="PF04560"/>
    </source>
</evidence>
<evidence type="ECO:0000259" key="13">
    <source>
        <dbReference type="Pfam" id="PF04561"/>
    </source>
</evidence>
<dbReference type="FunFam" id="3.90.1800.10:FF:000001">
    <property type="entry name" value="DNA-directed RNA polymerase subunit beta"/>
    <property type="match status" value="1"/>
</dbReference>
<organism evidence="17 18">
    <name type="scientific">Candidatus Enterenecus faecium</name>
    <dbReference type="NCBI Taxonomy" id="2840780"/>
    <lineage>
        <taxon>Bacteria</taxon>
        <taxon>Bacillati</taxon>
        <taxon>Bacillota</taxon>
        <taxon>Clostridia</taxon>
        <taxon>Eubacteriales</taxon>
        <taxon>Candidatus Enterenecus</taxon>
    </lineage>
</organism>
<sequence length="1250" mass="140179">MARAVKDVYYGKTLRKSFARSEEILEMPYLLEIQKSSYKWFFETGLQEVFNDVEAITDYAGNLELSFIGFSMDDPPKYTIEECKAQDATYAAPIKVQVRLRNKETGEIKEQEIFMGDFPLMTDAGTFVINGAERVIVSQIVRSPGVYYAKNADKADNITYASTVIPYRGAWLEYETDLSDVFYVRIDKNRKLPITCLIRAVGPKTDAEILDMFGEDPRILATLEKDSCKTYEEALLEIYRKMRPGEPPTVDSAESLLNALFFDPRRYDLSAVGRYKFNKKLTMWTRLSGQKLAAPVADPSTGEIVAEAGEVLTRERAMELDRLGVNEAFVEVEDLHTGTHIVKVFSNGMVNMADFVDFDPETVGVSEKVRFVVLKELLAKRDEEGLSQEDFADLIRERMTDLIPNHIIVDDMMASINYLNCLAFGVGTPDDIDHLGNRRLRCVGELLQNQFRIGFTRMERVIRERMTIQDLDIVTPQSLINIRPVTAAIKEFFGSSPLSQFMDQTNPLAELTHKRRLSALGPGGLSRDRASFDVRDVHYSHYGRLCPIETPEGPNIGLISYLASYARINRYGFIEAPYRKVERIYDENGKCVAARVTDQVEYMTADVEDEFNVAQATEPVNEDGTFINRRVACRHRNEIIEVDFNQVDYVDVSPKMMVSVATAMIPFLQNDDANRALMGANMQRQAVPLLTTQAPIVATGQEYKNCQDSEVVVLAEGDGVVTRVDATAVSVRYDAGETKTYKLTKFLRSNHGTCINQRPIVSVGDRVKARDTLADGPSTCDGEIALGKNILMGFMTWEGYNYEDAILLNERMVKEDVFTSIHIEEYETEARDTKLGPEEITRDITNVGEDALKDLDERGIIRVGAEVHAGDYLVGKVTPKGETEMTAEERLLRAIFGEKAHETRDTSLKVPHGECGIIVDVKVFTREEGAELAPGVNQVVRVYIAQKRKISVGDKMAGRHGNKGVVSRILPQEDMPFLPDGTPLDIVLNPLGVPSRMNIGQVLEVHLGYAAKALGWKVATPIFNGADEKDIADTLKLAGLREDGKSWLYDGRTGERFDNPVTVGYVYFLKLHHLVDDKIHARSTGPYSLVTQQPLGGKAQFGGQRFGEMEVWALEAYGAAYTLQEILTVKSDDVTGRVRTYESIVKGFNVPKPGVPESFKVLVKELQALCLDIQVLDEHGNQIELKDEDEDTYQPGRFKEDYDRYQDYGSESDFAQAGFTMKETSDDDDLSVAINENDTADQDDSYGDED</sequence>
<dbReference type="Pfam" id="PF04561">
    <property type="entry name" value="RNA_pol_Rpb2_2"/>
    <property type="match status" value="2"/>
</dbReference>
<feature type="domain" description="DNA-directed RNA polymerase beta subunit external 1" evidence="16">
    <location>
        <begin position="593"/>
        <end position="653"/>
    </location>
</feature>
<dbReference type="Pfam" id="PF00562">
    <property type="entry name" value="RNA_pol_Rpb2_6"/>
    <property type="match status" value="1"/>
</dbReference>
<dbReference type="Proteomes" id="UP000886879">
    <property type="component" value="Unassembled WGS sequence"/>
</dbReference>
<dbReference type="NCBIfam" id="TIGR02013">
    <property type="entry name" value="rpoB"/>
    <property type="match status" value="1"/>
</dbReference>
<gene>
    <name evidence="7 17" type="primary">rpoB</name>
    <name evidence="17" type="ORF">IAD31_05490</name>
</gene>
<dbReference type="Gene3D" id="3.90.1800.10">
    <property type="entry name" value="RNA polymerase alpha subunit dimerisation domain"/>
    <property type="match status" value="1"/>
</dbReference>
<evidence type="ECO:0000256" key="2">
    <source>
        <dbReference type="ARBA" id="ARBA00022478"/>
    </source>
</evidence>
<dbReference type="AlphaFoldDB" id="A0A9D0YRP4"/>
<dbReference type="HAMAP" id="MF_01321">
    <property type="entry name" value="RNApol_bact_RpoB"/>
    <property type="match status" value="1"/>
</dbReference>
<evidence type="ECO:0000256" key="1">
    <source>
        <dbReference type="ARBA" id="ARBA00004026"/>
    </source>
</evidence>
<evidence type="ECO:0000256" key="5">
    <source>
        <dbReference type="ARBA" id="ARBA00023163"/>
    </source>
</evidence>
<evidence type="ECO:0000256" key="8">
    <source>
        <dbReference type="RuleBase" id="RU000434"/>
    </source>
</evidence>
<dbReference type="Gene3D" id="2.40.50.100">
    <property type="match status" value="1"/>
</dbReference>
<feature type="domain" description="RNA polymerase Rpb2" evidence="13">
    <location>
        <begin position="410"/>
        <end position="441"/>
    </location>
</feature>
<evidence type="ECO:0000313" key="18">
    <source>
        <dbReference type="Proteomes" id="UP000886879"/>
    </source>
</evidence>
<dbReference type="EC" id="2.7.7.6" evidence="7 9"/>
<keyword evidence="2 7" id="KW-0240">DNA-directed RNA polymerase</keyword>
<dbReference type="InterPro" id="IPR019462">
    <property type="entry name" value="DNA-dir_RNA_pol_bsu_external_1"/>
</dbReference>
<reference evidence="17" key="1">
    <citation type="submission" date="2020-10" db="EMBL/GenBank/DDBJ databases">
        <authorList>
            <person name="Gilroy R."/>
        </authorList>
    </citation>
    <scope>NUCLEOTIDE SEQUENCE</scope>
    <source>
        <strain evidence="17">ChiGjej2B2-12916</strain>
    </source>
</reference>
<protein>
    <recommendedName>
        <fullName evidence="7 9">DNA-directed RNA polymerase subunit beta</fullName>
        <shortName evidence="7">RNAP subunit beta</shortName>
        <ecNumber evidence="7 9">2.7.7.6</ecNumber>
    </recommendedName>
    <alternativeName>
        <fullName evidence="7">RNA polymerase subunit beta</fullName>
    </alternativeName>
    <alternativeName>
        <fullName evidence="7">Transcriptase subunit beta</fullName>
    </alternativeName>
</protein>
<evidence type="ECO:0000259" key="11">
    <source>
        <dbReference type="Pfam" id="PF00562"/>
    </source>
</evidence>
<dbReference type="GO" id="GO:0003677">
    <property type="term" value="F:DNA binding"/>
    <property type="evidence" value="ECO:0007669"/>
    <property type="project" value="UniProtKB-UniRule"/>
</dbReference>
<dbReference type="SUPFAM" id="SSF64484">
    <property type="entry name" value="beta and beta-prime subunits of DNA dependent RNA-polymerase"/>
    <property type="match status" value="1"/>
</dbReference>
<dbReference type="Pfam" id="PF04563">
    <property type="entry name" value="RNA_pol_Rpb2_1"/>
    <property type="match status" value="1"/>
</dbReference>
<reference evidence="17" key="2">
    <citation type="journal article" date="2021" name="PeerJ">
        <title>Extensive microbial diversity within the chicken gut microbiome revealed by metagenomics and culture.</title>
        <authorList>
            <person name="Gilroy R."/>
            <person name="Ravi A."/>
            <person name="Getino M."/>
            <person name="Pursley I."/>
            <person name="Horton D.L."/>
            <person name="Alikhan N.F."/>
            <person name="Baker D."/>
            <person name="Gharbi K."/>
            <person name="Hall N."/>
            <person name="Watson M."/>
            <person name="Adriaenssens E.M."/>
            <person name="Foster-Nyarko E."/>
            <person name="Jarju S."/>
            <person name="Secka A."/>
            <person name="Antonio M."/>
            <person name="Oren A."/>
            <person name="Chaudhuri R.R."/>
            <person name="La Ragione R."/>
            <person name="Hildebrand F."/>
            <person name="Pallen M.J."/>
        </authorList>
    </citation>
    <scope>NUCLEOTIDE SEQUENCE</scope>
    <source>
        <strain evidence="17">ChiGjej2B2-12916</strain>
    </source>
</reference>
<name>A0A9D0YRP4_9FIRM</name>
<keyword evidence="5 7" id="KW-0804">Transcription</keyword>
<evidence type="ECO:0000256" key="7">
    <source>
        <dbReference type="HAMAP-Rule" id="MF_01321"/>
    </source>
</evidence>
<accession>A0A9D0YRP4</accession>
<evidence type="ECO:0000259" key="14">
    <source>
        <dbReference type="Pfam" id="PF04563"/>
    </source>
</evidence>
<feature type="compositionally biased region" description="Acidic residues" evidence="10">
    <location>
        <begin position="1238"/>
        <end position="1250"/>
    </location>
</feature>
<dbReference type="CDD" id="cd00653">
    <property type="entry name" value="RNA_pol_B_RPB2"/>
    <property type="match status" value="1"/>
</dbReference>
<proteinExistence type="inferred from homology"/>
<dbReference type="PANTHER" id="PTHR20856">
    <property type="entry name" value="DNA-DIRECTED RNA POLYMERASE I SUBUNIT 2"/>
    <property type="match status" value="1"/>
</dbReference>
<dbReference type="InterPro" id="IPR007641">
    <property type="entry name" value="RNA_pol_Rpb2_7"/>
</dbReference>
<feature type="domain" description="RNA polymerase Rpb2" evidence="15">
    <location>
        <begin position="500"/>
        <end position="568"/>
    </location>
</feature>
<dbReference type="InterPro" id="IPR042107">
    <property type="entry name" value="DNA-dir_RNA_pol_bsu_ext_1_sf"/>
</dbReference>
<dbReference type="InterPro" id="IPR014724">
    <property type="entry name" value="RNA_pol_RPB2_OB-fold"/>
</dbReference>
<evidence type="ECO:0000313" key="17">
    <source>
        <dbReference type="EMBL" id="HIQ61031.1"/>
    </source>
</evidence>
<dbReference type="GO" id="GO:0000428">
    <property type="term" value="C:DNA-directed RNA polymerase complex"/>
    <property type="evidence" value="ECO:0007669"/>
    <property type="project" value="UniProtKB-KW"/>
</dbReference>
<comment type="caution">
    <text evidence="17">The sequence shown here is derived from an EMBL/GenBank/DDBJ whole genome shotgun (WGS) entry which is preliminary data.</text>
</comment>
<dbReference type="InterPro" id="IPR015712">
    <property type="entry name" value="DNA-dir_RNA_pol_su2"/>
</dbReference>
<comment type="function">
    <text evidence="1 7 9">DNA-dependent RNA polymerase catalyzes the transcription of DNA into RNA using the four ribonucleoside triphosphates as substrates.</text>
</comment>
<dbReference type="InterPro" id="IPR007121">
    <property type="entry name" value="RNA_pol_bsu_CS"/>
</dbReference>
<dbReference type="Pfam" id="PF04565">
    <property type="entry name" value="RNA_pol_Rpb2_3"/>
    <property type="match status" value="1"/>
</dbReference>
<feature type="region of interest" description="Disordered" evidence="10">
    <location>
        <begin position="1221"/>
        <end position="1250"/>
    </location>
</feature>
<dbReference type="InterPro" id="IPR007642">
    <property type="entry name" value="RNA_pol_Rpb2_2"/>
</dbReference>
<evidence type="ECO:0000259" key="15">
    <source>
        <dbReference type="Pfam" id="PF04565"/>
    </source>
</evidence>
<comment type="similarity">
    <text evidence="7 8">Belongs to the RNA polymerase beta chain family.</text>
</comment>
<dbReference type="Gene3D" id="2.40.50.150">
    <property type="match status" value="1"/>
</dbReference>
<dbReference type="EMBL" id="DVFO01000051">
    <property type="protein sequence ID" value="HIQ61031.1"/>
    <property type="molecule type" value="Genomic_DNA"/>
</dbReference>
<dbReference type="Gene3D" id="3.90.1110.10">
    <property type="entry name" value="RNA polymerase Rpb2, domain 2"/>
    <property type="match status" value="2"/>
</dbReference>